<comment type="caution">
    <text evidence="8">The sequence shown here is derived from an EMBL/GenBank/DDBJ whole genome shotgun (WGS) entry which is preliminary data.</text>
</comment>
<dbReference type="EMBL" id="JAOWKX010000008">
    <property type="protein sequence ID" value="MCV2885951.1"/>
    <property type="molecule type" value="Genomic_DNA"/>
</dbReference>
<proteinExistence type="predicted"/>
<evidence type="ECO:0000256" key="2">
    <source>
        <dbReference type="ARBA" id="ARBA00022475"/>
    </source>
</evidence>
<feature type="transmembrane region" description="Helical" evidence="6">
    <location>
        <begin position="198"/>
        <end position="217"/>
    </location>
</feature>
<keyword evidence="2" id="KW-1003">Cell membrane</keyword>
<feature type="transmembrane region" description="Helical" evidence="6">
    <location>
        <begin position="149"/>
        <end position="170"/>
    </location>
</feature>
<dbReference type="SUPFAM" id="SSF81342">
    <property type="entry name" value="Transmembrane di-heme cytochromes"/>
    <property type="match status" value="1"/>
</dbReference>
<protein>
    <submittedName>
        <fullName evidence="8">Cytochrome b/b6 domain-containing protein</fullName>
    </submittedName>
</protein>
<evidence type="ECO:0000313" key="9">
    <source>
        <dbReference type="Proteomes" id="UP001652504"/>
    </source>
</evidence>
<dbReference type="PANTHER" id="PTHR30485">
    <property type="entry name" value="NI/FE-HYDROGENASE 1 B-TYPE CYTOCHROME SUBUNIT"/>
    <property type="match status" value="1"/>
</dbReference>
<feature type="domain" description="Cytochrome b561 bacterial/Ni-hydrogenase" evidence="7">
    <location>
        <begin position="8"/>
        <end position="183"/>
    </location>
</feature>
<evidence type="ECO:0000259" key="7">
    <source>
        <dbReference type="Pfam" id="PF01292"/>
    </source>
</evidence>
<accession>A0ABT3AB92</accession>
<evidence type="ECO:0000256" key="6">
    <source>
        <dbReference type="SAM" id="Phobius"/>
    </source>
</evidence>
<feature type="transmembrane region" description="Helical" evidence="6">
    <location>
        <begin position="40"/>
        <end position="61"/>
    </location>
</feature>
<keyword evidence="3 6" id="KW-0812">Transmembrane</keyword>
<dbReference type="PANTHER" id="PTHR30485:SF2">
    <property type="entry name" value="BLL0597 PROTEIN"/>
    <property type="match status" value="1"/>
</dbReference>
<dbReference type="Proteomes" id="UP001652504">
    <property type="component" value="Unassembled WGS sequence"/>
</dbReference>
<gene>
    <name evidence="8" type="ORF">OE749_14760</name>
</gene>
<feature type="transmembrane region" description="Helical" evidence="6">
    <location>
        <begin position="99"/>
        <end position="121"/>
    </location>
</feature>
<dbReference type="InterPro" id="IPR016174">
    <property type="entry name" value="Di-haem_cyt_TM"/>
</dbReference>
<evidence type="ECO:0000313" key="8">
    <source>
        <dbReference type="EMBL" id="MCV2885951.1"/>
    </source>
</evidence>
<dbReference type="Gene3D" id="1.20.950.20">
    <property type="entry name" value="Transmembrane di-heme cytochromes, Chain C"/>
    <property type="match status" value="1"/>
</dbReference>
<keyword evidence="5 6" id="KW-0472">Membrane</keyword>
<keyword evidence="4 6" id="KW-1133">Transmembrane helix</keyword>
<organism evidence="8 9">
    <name type="scientific">Fluctibacter corallii</name>
    <dbReference type="NCBI Taxonomy" id="2984329"/>
    <lineage>
        <taxon>Bacteria</taxon>
        <taxon>Pseudomonadati</taxon>
        <taxon>Pseudomonadota</taxon>
        <taxon>Gammaproteobacteria</taxon>
        <taxon>Alteromonadales</taxon>
        <taxon>Alteromonadaceae</taxon>
        <taxon>Fluctibacter</taxon>
    </lineage>
</organism>
<dbReference type="Pfam" id="PF01292">
    <property type="entry name" value="Ni_hydr_CYTB"/>
    <property type="match status" value="1"/>
</dbReference>
<evidence type="ECO:0000256" key="3">
    <source>
        <dbReference type="ARBA" id="ARBA00022692"/>
    </source>
</evidence>
<keyword evidence="9" id="KW-1185">Reference proteome</keyword>
<evidence type="ECO:0000256" key="5">
    <source>
        <dbReference type="ARBA" id="ARBA00023136"/>
    </source>
</evidence>
<dbReference type="RefSeq" id="WP_263713243.1">
    <property type="nucleotide sequence ID" value="NZ_JAOWKX010000008.1"/>
</dbReference>
<dbReference type="InterPro" id="IPR011577">
    <property type="entry name" value="Cyt_b561_bac/Ni-Hgenase"/>
</dbReference>
<feature type="transmembrane region" description="Helical" evidence="6">
    <location>
        <begin position="15"/>
        <end position="34"/>
    </location>
</feature>
<dbReference type="InterPro" id="IPR051542">
    <property type="entry name" value="Hydrogenase_cytochrome"/>
</dbReference>
<evidence type="ECO:0000256" key="1">
    <source>
        <dbReference type="ARBA" id="ARBA00004651"/>
    </source>
</evidence>
<evidence type="ECO:0000256" key="4">
    <source>
        <dbReference type="ARBA" id="ARBA00022989"/>
    </source>
</evidence>
<comment type="subcellular location">
    <subcellularLocation>
        <location evidence="1">Cell membrane</location>
        <topology evidence="1">Multi-pass membrane protein</topology>
    </subcellularLocation>
</comment>
<sequence>MDVKQRLVWDLPTRLFHWGLVCALGFQWLSAEILEDSIELHAYVGYGILTLLLFRILWGILGTRYARFSEFVAGPKRTMSYLKGIKNGNPPESIGHNPLGAWMIIATLLIVLTQAVSGLFLTDDVLFTAPYYYVEAPELKSWMATLHNTLFNVILGISAVHILAIVLYKFKFKKDLVKPMIHGKKSVPEQHGISSSRMVLAVVLLATVAAFVWWLVFVNPPPIVDDFYY</sequence>
<reference evidence="8 9" key="1">
    <citation type="submission" date="2022-10" db="EMBL/GenBank/DDBJ databases">
        <title>Aestuariibacter sp. AA17 isolated from Montipora capitata coral fragment.</title>
        <authorList>
            <person name="Emsley S.A."/>
            <person name="Pfannmuller K.M."/>
            <person name="Loughran R.M."/>
            <person name="Shlafstein M."/>
            <person name="Papke E."/>
            <person name="Saw J.H."/>
            <person name="Ushijima B."/>
            <person name="Videau P."/>
        </authorList>
    </citation>
    <scope>NUCLEOTIDE SEQUENCE [LARGE SCALE GENOMIC DNA]</scope>
    <source>
        <strain evidence="8 9">AA17</strain>
    </source>
</reference>
<name>A0ABT3AB92_9ALTE</name>